<evidence type="ECO:0000256" key="5">
    <source>
        <dbReference type="ARBA" id="ARBA00022989"/>
    </source>
</evidence>
<dbReference type="GO" id="GO:0046964">
    <property type="term" value="F:3'-phosphoadenosine 5'-phosphosulfate transmembrane transporter activity"/>
    <property type="evidence" value="ECO:0007669"/>
    <property type="project" value="TreeGrafter"/>
</dbReference>
<gene>
    <name evidence="9" type="ORF">EGW08_018133</name>
</gene>
<dbReference type="InterPro" id="IPR013657">
    <property type="entry name" value="SCL35B1-4/HUT1"/>
</dbReference>
<dbReference type="GO" id="GO:0005789">
    <property type="term" value="C:endoplasmic reticulum membrane"/>
    <property type="evidence" value="ECO:0007669"/>
    <property type="project" value="TreeGrafter"/>
</dbReference>
<dbReference type="Pfam" id="PF08449">
    <property type="entry name" value="UAA"/>
    <property type="match status" value="1"/>
</dbReference>
<feature type="transmembrane region" description="Helical" evidence="8">
    <location>
        <begin position="71"/>
        <end position="91"/>
    </location>
</feature>
<comment type="subcellular location">
    <subcellularLocation>
        <location evidence="1">Membrane</location>
        <topology evidence="1">Multi-pass membrane protein</topology>
    </subcellularLocation>
</comment>
<feature type="transmembrane region" description="Helical" evidence="8">
    <location>
        <begin position="343"/>
        <end position="361"/>
    </location>
</feature>
<feature type="transmembrane region" description="Helical" evidence="8">
    <location>
        <begin position="250"/>
        <end position="269"/>
    </location>
</feature>
<protein>
    <recommendedName>
        <fullName evidence="7">Adenosine 3'-phospho 5'-phosphosulfate transporter 2</fullName>
    </recommendedName>
</protein>
<evidence type="ECO:0000256" key="6">
    <source>
        <dbReference type="ARBA" id="ARBA00023136"/>
    </source>
</evidence>
<keyword evidence="3" id="KW-0813">Transport</keyword>
<evidence type="ECO:0000256" key="2">
    <source>
        <dbReference type="ARBA" id="ARBA00010694"/>
    </source>
</evidence>
<dbReference type="Proteomes" id="UP000271974">
    <property type="component" value="Unassembled WGS sequence"/>
</dbReference>
<feature type="transmembrane region" description="Helical" evidence="8">
    <location>
        <begin position="138"/>
        <end position="160"/>
    </location>
</feature>
<comment type="similarity">
    <text evidence="2">Belongs to the nucleotide-sugar transporter family. SLC35B subfamily.</text>
</comment>
<sequence>MNKFLHSQDGLRQTVSAFSIKTRSSSGKAAATTSTSLSNNTVIKMPGDPSGKESREAVHLWCFDLTYIPRAWQFIILTSLTFAFYLVYGYMQELIFRLEGFKTFGWYLTLIQFFYYTIFGITELQFMEDKQRRIPLKMYLLLAFLTVATMGLSNTSVGYLNYPTQVIFKCCKLIPVLVGGILIQGKKFSLIDISACLCMSIGLILFSLADSVVSPNFNPYGITLISLALCADGAIGNVQEKTLKQYSAASGEMVLYSYGIGFIYIFGGLSVSGNLLPAFQFCQQYPIETYGYAVIFSITGYLGLYVVLTLVRSFGALVAVTVTTCRKAVTIILSFLFFTKPFVFQYVWSGLVVVLGIYLNLYSKNKTSWDAAIASMVDKLRGRRKRVLGAENIV</sequence>
<evidence type="ECO:0000313" key="10">
    <source>
        <dbReference type="Proteomes" id="UP000271974"/>
    </source>
</evidence>
<dbReference type="PANTHER" id="PTHR10778:SF8">
    <property type="entry name" value="ADENOSINE 3'-PHOSPHO 5'-PHOSPHOSULFATE TRANSPORTER 2"/>
    <property type="match status" value="1"/>
</dbReference>
<feature type="transmembrane region" description="Helical" evidence="8">
    <location>
        <begin position="315"/>
        <end position="337"/>
    </location>
</feature>
<keyword evidence="4 8" id="KW-0812">Transmembrane</keyword>
<keyword evidence="5 8" id="KW-1133">Transmembrane helix</keyword>
<evidence type="ECO:0000313" key="9">
    <source>
        <dbReference type="EMBL" id="RUS74102.1"/>
    </source>
</evidence>
<dbReference type="GO" id="GO:0000139">
    <property type="term" value="C:Golgi membrane"/>
    <property type="evidence" value="ECO:0007669"/>
    <property type="project" value="TreeGrafter"/>
</dbReference>
<dbReference type="OrthoDB" id="438495at2759"/>
<feature type="transmembrane region" description="Helical" evidence="8">
    <location>
        <begin position="289"/>
        <end position="308"/>
    </location>
</feature>
<feature type="transmembrane region" description="Helical" evidence="8">
    <location>
        <begin position="103"/>
        <end position="126"/>
    </location>
</feature>
<comment type="caution">
    <text evidence="9">The sequence shown here is derived from an EMBL/GenBank/DDBJ whole genome shotgun (WGS) entry which is preliminary data.</text>
</comment>
<evidence type="ECO:0000256" key="1">
    <source>
        <dbReference type="ARBA" id="ARBA00004141"/>
    </source>
</evidence>
<dbReference type="STRING" id="188477.A0A3S1B3G7"/>
<proteinExistence type="inferred from homology"/>
<keyword evidence="10" id="KW-1185">Reference proteome</keyword>
<evidence type="ECO:0000256" key="3">
    <source>
        <dbReference type="ARBA" id="ARBA00022448"/>
    </source>
</evidence>
<dbReference type="EMBL" id="RQTK01000865">
    <property type="protein sequence ID" value="RUS74102.1"/>
    <property type="molecule type" value="Genomic_DNA"/>
</dbReference>
<reference evidence="9 10" key="1">
    <citation type="submission" date="2019-01" db="EMBL/GenBank/DDBJ databases">
        <title>A draft genome assembly of the solar-powered sea slug Elysia chlorotica.</title>
        <authorList>
            <person name="Cai H."/>
            <person name="Li Q."/>
            <person name="Fang X."/>
            <person name="Li J."/>
            <person name="Curtis N.E."/>
            <person name="Altenburger A."/>
            <person name="Shibata T."/>
            <person name="Feng M."/>
            <person name="Maeda T."/>
            <person name="Schwartz J.A."/>
            <person name="Shigenobu S."/>
            <person name="Lundholm N."/>
            <person name="Nishiyama T."/>
            <person name="Yang H."/>
            <person name="Hasebe M."/>
            <person name="Li S."/>
            <person name="Pierce S.K."/>
            <person name="Wang J."/>
        </authorList>
    </citation>
    <scope>NUCLEOTIDE SEQUENCE [LARGE SCALE GENOMIC DNA]</scope>
    <source>
        <strain evidence="9">EC2010</strain>
        <tissue evidence="9">Whole organism of an adult</tissue>
    </source>
</reference>
<keyword evidence="6 8" id="KW-0472">Membrane</keyword>
<dbReference type="PANTHER" id="PTHR10778">
    <property type="entry name" value="SOLUTE CARRIER FAMILY 35 MEMBER B"/>
    <property type="match status" value="1"/>
</dbReference>
<dbReference type="AlphaFoldDB" id="A0A3S1B3G7"/>
<evidence type="ECO:0000256" key="7">
    <source>
        <dbReference type="ARBA" id="ARBA00039669"/>
    </source>
</evidence>
<name>A0A3S1B3G7_ELYCH</name>
<evidence type="ECO:0000256" key="8">
    <source>
        <dbReference type="SAM" id="Phobius"/>
    </source>
</evidence>
<accession>A0A3S1B3G7</accession>
<organism evidence="9 10">
    <name type="scientific">Elysia chlorotica</name>
    <name type="common">Eastern emerald elysia</name>
    <name type="synonym">Sea slug</name>
    <dbReference type="NCBI Taxonomy" id="188477"/>
    <lineage>
        <taxon>Eukaryota</taxon>
        <taxon>Metazoa</taxon>
        <taxon>Spiralia</taxon>
        <taxon>Lophotrochozoa</taxon>
        <taxon>Mollusca</taxon>
        <taxon>Gastropoda</taxon>
        <taxon>Heterobranchia</taxon>
        <taxon>Euthyneura</taxon>
        <taxon>Panpulmonata</taxon>
        <taxon>Sacoglossa</taxon>
        <taxon>Placobranchoidea</taxon>
        <taxon>Plakobranchidae</taxon>
        <taxon>Elysia</taxon>
    </lineage>
</organism>
<evidence type="ECO:0000256" key="4">
    <source>
        <dbReference type="ARBA" id="ARBA00022692"/>
    </source>
</evidence>